<evidence type="ECO:0000313" key="1">
    <source>
        <dbReference type="EMBL" id="RHW45208.1"/>
    </source>
</evidence>
<dbReference type="GO" id="GO:0003677">
    <property type="term" value="F:DNA binding"/>
    <property type="evidence" value="ECO:0007669"/>
    <property type="project" value="UniProtKB-KW"/>
</dbReference>
<dbReference type="EMBL" id="QWLM01000011">
    <property type="protein sequence ID" value="RHW45208.1"/>
    <property type="molecule type" value="Genomic_DNA"/>
</dbReference>
<evidence type="ECO:0000313" key="2">
    <source>
        <dbReference type="Proteomes" id="UP000285376"/>
    </source>
</evidence>
<name>A0A417Z3F1_9MICO</name>
<dbReference type="PANTHER" id="PTHR38479">
    <property type="entry name" value="LMO0824 PROTEIN"/>
    <property type="match status" value="1"/>
</dbReference>
<dbReference type="AlphaFoldDB" id="A0A417Z3F1"/>
<proteinExistence type="predicted"/>
<dbReference type="PANTHER" id="PTHR38479:SF2">
    <property type="entry name" value="WINGED HELIX DNA-BINDING DOMAIN-CONTAINING PROTEIN"/>
    <property type="match status" value="1"/>
</dbReference>
<comment type="caution">
    <text evidence="1">The sequence shown here is derived from an EMBL/GenBank/DDBJ whole genome shotgun (WGS) entry which is preliminary data.</text>
</comment>
<dbReference type="InterPro" id="IPR009351">
    <property type="entry name" value="AlkZ-like"/>
</dbReference>
<accession>A0A417Z3F1</accession>
<gene>
    <name evidence="1" type="ORF">D1832_10190</name>
</gene>
<organism evidence="1 2">
    <name type="scientific">Dermacoccus abyssi</name>
    <dbReference type="NCBI Taxonomy" id="322596"/>
    <lineage>
        <taxon>Bacteria</taxon>
        <taxon>Bacillati</taxon>
        <taxon>Actinomycetota</taxon>
        <taxon>Actinomycetes</taxon>
        <taxon>Micrococcales</taxon>
        <taxon>Dermacoccaceae</taxon>
        <taxon>Dermacoccus</taxon>
    </lineage>
</organism>
<dbReference type="Proteomes" id="UP000285376">
    <property type="component" value="Unassembled WGS sequence"/>
</dbReference>
<dbReference type="Pfam" id="PF06224">
    <property type="entry name" value="AlkZ-like"/>
    <property type="match status" value="1"/>
</dbReference>
<dbReference type="RefSeq" id="WP_118913802.1">
    <property type="nucleotide sequence ID" value="NZ_CBCRVH010000011.1"/>
</dbReference>
<reference evidence="1 2" key="1">
    <citation type="submission" date="2018-08" db="EMBL/GenBank/DDBJ databases">
        <title>Whole genome sequence analysis of Dermacoccus abyssi bacteria isolated from Deep Mariana trench Micromonospora spp reveals genes involved in the environmental adaptation and production of secondary metabolites.</title>
        <authorList>
            <person name="Abdel-Mageed W.M."/>
            <person name="Lehri B."/>
            <person name="Nouioui I."/>
            <person name="Goodfellow I."/>
            <person name="Jaspars M."/>
            <person name="Karlyshev A."/>
        </authorList>
    </citation>
    <scope>NUCLEOTIDE SEQUENCE [LARGE SCALE GENOMIC DNA]</scope>
    <source>
        <strain evidence="1 2">MT1.1</strain>
    </source>
</reference>
<sequence>MVDSALVRRRLVAQGLATRPFSSPHDAVAAFGAMQGQDLQGVMASIALRLSEPGGRFGLDGVVAAFDDGSVVRGYPMRGTVFAVAAEDVRWMTELCAGPAVKAQVRRRAQLELDDEQIARAQEILLTKCTASPRGLSRGDLFAHWEAAGLAPAGGRGYHMLSYLIATGVAVYGPWNGSDNNVVSAQAWLPAGSSLGERFNGDETSAIAELLRRYLTSHGPATLRDFAWWTKLPITKIRRAFATIADEFVGDDSDEGRYWRQTLDDEVDAAGDAADGLFLLPGFDEIVLGYPDRLALLEEAHHPRLVPGNNGVFQRGIMHAGTIVGTWRRGGRPGRRALDVVGFDTLPADVAHDAERLHAQFPYLGA</sequence>
<protein>
    <submittedName>
        <fullName evidence="1">Winged helix DNA-binding domain-containing protein</fullName>
    </submittedName>
</protein>
<keyword evidence="1" id="KW-0238">DNA-binding</keyword>